<dbReference type="RefSeq" id="WP_086314091.1">
    <property type="nucleotide sequence ID" value="NZ_CP147244.1"/>
</dbReference>
<organism evidence="2 3">
    <name type="scientific">Candidatus Enterococcus palustris</name>
    <dbReference type="NCBI Taxonomy" id="1834189"/>
    <lineage>
        <taxon>Bacteria</taxon>
        <taxon>Bacillati</taxon>
        <taxon>Bacillota</taxon>
        <taxon>Bacilli</taxon>
        <taxon>Lactobacillales</taxon>
        <taxon>Enterococcaceae</taxon>
        <taxon>Enterococcus</taxon>
    </lineage>
</organism>
<dbReference type="Proteomes" id="UP000194948">
    <property type="component" value="Chromosome"/>
</dbReference>
<keyword evidence="1" id="KW-0732">Signal</keyword>
<feature type="chain" id="PRO_5042862832" description="Lipoprotein" evidence="1">
    <location>
        <begin position="22"/>
        <end position="84"/>
    </location>
</feature>
<dbReference type="PROSITE" id="PS51257">
    <property type="entry name" value="PROKAR_LIPOPROTEIN"/>
    <property type="match status" value="1"/>
</dbReference>
<reference evidence="2" key="2">
    <citation type="submission" date="2024-03" db="EMBL/GenBank/DDBJ databases">
        <title>The Genome Sequence of Enterococcus sp. DIV0205d.</title>
        <authorList>
            <consortium name="The Broad Institute Genomics Platform"/>
            <consortium name="The Broad Institute Microbial Omics Core"/>
            <consortium name="The Broad Institute Genomic Center for Infectious Diseases"/>
            <person name="Earl A."/>
            <person name="Manson A."/>
            <person name="Gilmore M."/>
            <person name="Schwartman J."/>
            <person name="Shea T."/>
            <person name="Abouelleil A."/>
            <person name="Cao P."/>
            <person name="Chapman S."/>
            <person name="Cusick C."/>
            <person name="Young S."/>
            <person name="Neafsey D."/>
            <person name="Nusbaum C."/>
            <person name="Birren B."/>
        </authorList>
    </citation>
    <scope>NUCLEOTIDE SEQUENCE</scope>
    <source>
        <strain evidence="2">7F3_DIV0205</strain>
    </source>
</reference>
<dbReference type="EMBL" id="CP147244">
    <property type="protein sequence ID" value="WYK00566.1"/>
    <property type="molecule type" value="Genomic_DNA"/>
</dbReference>
<evidence type="ECO:0008006" key="4">
    <source>
        <dbReference type="Google" id="ProtNLM"/>
    </source>
</evidence>
<sequence>MKKVTKLVLALAITTSLSTLTGCNKKETAENEGYKSKEEMIDNIKDKKKVTIDGEEMDEFTMNDGMKVQGAGLEEGLEGSKDSE</sequence>
<gene>
    <name evidence="2" type="ORF">A5821_001664</name>
</gene>
<name>A0AAQ3Y7P1_9ENTE</name>
<evidence type="ECO:0000313" key="2">
    <source>
        <dbReference type="EMBL" id="WYK00566.1"/>
    </source>
</evidence>
<keyword evidence="3" id="KW-1185">Reference proteome</keyword>
<accession>A0AAQ3Y7P1</accession>
<feature type="signal peptide" evidence="1">
    <location>
        <begin position="1"/>
        <end position="21"/>
    </location>
</feature>
<dbReference type="AlphaFoldDB" id="A0AAQ3Y7P1"/>
<evidence type="ECO:0000256" key="1">
    <source>
        <dbReference type="SAM" id="SignalP"/>
    </source>
</evidence>
<proteinExistence type="predicted"/>
<protein>
    <recommendedName>
        <fullName evidence="4">Lipoprotein</fullName>
    </recommendedName>
</protein>
<reference evidence="2" key="1">
    <citation type="submission" date="2017-05" db="EMBL/GenBank/DDBJ databases">
        <authorList>
            <consortium name="The Broad Institute Genomics Platform"/>
            <consortium name="The Broad Institute Genomic Center for Infectious Diseases"/>
            <person name="Earl A."/>
            <person name="Manson A."/>
            <person name="Schwartman J."/>
            <person name="Gilmore M."/>
            <person name="Abouelleil A."/>
            <person name="Cao P."/>
            <person name="Chapman S."/>
            <person name="Cusick C."/>
            <person name="Shea T."/>
            <person name="Young S."/>
            <person name="Neafsey D."/>
            <person name="Nusbaum C."/>
            <person name="Birren B."/>
        </authorList>
    </citation>
    <scope>NUCLEOTIDE SEQUENCE</scope>
    <source>
        <strain evidence="2">7F3_DIV0205</strain>
    </source>
</reference>
<evidence type="ECO:0000313" key="3">
    <source>
        <dbReference type="Proteomes" id="UP000194948"/>
    </source>
</evidence>